<accession>A0A9W6V3Y9</accession>
<protein>
    <recommendedName>
        <fullName evidence="4">DUF6801 domain-containing protein</fullName>
    </recommendedName>
</protein>
<dbReference type="RefSeq" id="WP_285738393.1">
    <property type="nucleotide sequence ID" value="NZ_BSSA01000019.1"/>
</dbReference>
<feature type="compositionally biased region" description="Pro residues" evidence="1">
    <location>
        <begin position="249"/>
        <end position="258"/>
    </location>
</feature>
<dbReference type="AlphaFoldDB" id="A0A9W6V3Y9"/>
<keyword evidence="2" id="KW-0812">Transmembrane</keyword>
<comment type="caution">
    <text evidence="5">The sequence shown here is derived from an EMBL/GenBank/DDBJ whole genome shotgun (WGS) entry which is preliminary data.</text>
</comment>
<reference evidence="5" key="1">
    <citation type="submission" date="2023-02" db="EMBL/GenBank/DDBJ databases">
        <title>Kitasatospora phosalacinea NBRC 14627.</title>
        <authorList>
            <person name="Ichikawa N."/>
            <person name="Sato H."/>
            <person name="Tonouchi N."/>
        </authorList>
    </citation>
    <scope>NUCLEOTIDE SEQUENCE</scope>
    <source>
        <strain evidence="5">NBRC 14627</strain>
    </source>
</reference>
<proteinExistence type="predicted"/>
<dbReference type="Proteomes" id="UP001165041">
    <property type="component" value="Unassembled WGS sequence"/>
</dbReference>
<evidence type="ECO:0000256" key="1">
    <source>
        <dbReference type="SAM" id="MobiDB-lite"/>
    </source>
</evidence>
<feature type="domain" description="DUF6801" evidence="4">
    <location>
        <begin position="46"/>
        <end position="199"/>
    </location>
</feature>
<keyword evidence="2" id="KW-0472">Membrane</keyword>
<evidence type="ECO:0000313" key="6">
    <source>
        <dbReference type="Proteomes" id="UP001165041"/>
    </source>
</evidence>
<keyword evidence="2" id="KW-1133">Transmembrane helix</keyword>
<keyword evidence="3" id="KW-0732">Signal</keyword>
<sequence length="309" mass="30204">MSAGSRTRRPSGRTRRAAVAATATALVGALGTAPAAARPATPTLHYTCVFPTIGGQAITAGISADVPDTLPVGESSPAFAVRATATVEASFTIGLRYVLGVRTIEGSVDAETRVLAPQGETVVPVHLAITRTSVPAYGAFEIPATGNAPRLSFGRPGSGRVSAGNFTLHLVPRDADGNLAGPGRVDVPCTLNAGQDGTVAPFEVTPAKASPTPSSTTLPSAPAPSSASPATASPGTDASAAASSAPVGTAPPAPPPAASAPATAGAPRASASRPWAVALGAAAVVAALAAAAVVLRRRTERRGPSGPAA</sequence>
<feature type="transmembrane region" description="Helical" evidence="2">
    <location>
        <begin position="275"/>
        <end position="295"/>
    </location>
</feature>
<evidence type="ECO:0000259" key="4">
    <source>
        <dbReference type="Pfam" id="PF20611"/>
    </source>
</evidence>
<evidence type="ECO:0000313" key="5">
    <source>
        <dbReference type="EMBL" id="GLW72708.1"/>
    </source>
</evidence>
<feature type="compositionally biased region" description="Low complexity" evidence="1">
    <location>
        <begin position="259"/>
        <end position="272"/>
    </location>
</feature>
<evidence type="ECO:0000256" key="3">
    <source>
        <dbReference type="SAM" id="SignalP"/>
    </source>
</evidence>
<dbReference type="EMBL" id="BSSA01000019">
    <property type="protein sequence ID" value="GLW72708.1"/>
    <property type="molecule type" value="Genomic_DNA"/>
</dbReference>
<dbReference type="InterPro" id="IPR046542">
    <property type="entry name" value="DUF6801"/>
</dbReference>
<feature type="compositionally biased region" description="Low complexity" evidence="1">
    <location>
        <begin position="205"/>
        <end position="248"/>
    </location>
</feature>
<feature type="signal peptide" evidence="3">
    <location>
        <begin position="1"/>
        <end position="35"/>
    </location>
</feature>
<dbReference type="Pfam" id="PF20611">
    <property type="entry name" value="DUF6801"/>
    <property type="match status" value="1"/>
</dbReference>
<feature type="region of interest" description="Disordered" evidence="1">
    <location>
        <begin position="203"/>
        <end position="272"/>
    </location>
</feature>
<name>A0A9W6V3Y9_9ACTN</name>
<organism evidence="5 6">
    <name type="scientific">Kitasatospora phosalacinea</name>
    <dbReference type="NCBI Taxonomy" id="2065"/>
    <lineage>
        <taxon>Bacteria</taxon>
        <taxon>Bacillati</taxon>
        <taxon>Actinomycetota</taxon>
        <taxon>Actinomycetes</taxon>
        <taxon>Kitasatosporales</taxon>
        <taxon>Streptomycetaceae</taxon>
        <taxon>Kitasatospora</taxon>
    </lineage>
</organism>
<gene>
    <name evidence="5" type="ORF">Kpho02_50070</name>
</gene>
<feature type="chain" id="PRO_5040938411" description="DUF6801 domain-containing protein" evidence="3">
    <location>
        <begin position="36"/>
        <end position="309"/>
    </location>
</feature>
<evidence type="ECO:0000256" key="2">
    <source>
        <dbReference type="SAM" id="Phobius"/>
    </source>
</evidence>